<evidence type="ECO:0000313" key="2">
    <source>
        <dbReference type="Proteomes" id="UP001255601"/>
    </source>
</evidence>
<protein>
    <submittedName>
        <fullName evidence="1">Uncharacterized protein</fullName>
    </submittedName>
</protein>
<organism evidence="1 2">
    <name type="scientific">Agrobacterium larrymoorei</name>
    <dbReference type="NCBI Taxonomy" id="160699"/>
    <lineage>
        <taxon>Bacteria</taxon>
        <taxon>Pseudomonadati</taxon>
        <taxon>Pseudomonadota</taxon>
        <taxon>Alphaproteobacteria</taxon>
        <taxon>Hyphomicrobiales</taxon>
        <taxon>Rhizobiaceae</taxon>
        <taxon>Rhizobium/Agrobacterium group</taxon>
        <taxon>Agrobacterium</taxon>
    </lineage>
</organism>
<proteinExistence type="predicted"/>
<dbReference type="AlphaFoldDB" id="A0AAJ2BBI7"/>
<comment type="caution">
    <text evidence="1">The sequence shown here is derived from an EMBL/GenBank/DDBJ whole genome shotgun (WGS) entry which is preliminary data.</text>
</comment>
<dbReference type="Proteomes" id="UP001255601">
    <property type="component" value="Unassembled WGS sequence"/>
</dbReference>
<reference evidence="1" key="1">
    <citation type="submission" date="2023-08" db="EMBL/GenBank/DDBJ databases">
        <title>Functional and genomic diversity of the sorghum phyllosphere microbiome.</title>
        <authorList>
            <person name="Shade A."/>
        </authorList>
    </citation>
    <scope>NUCLEOTIDE SEQUENCE</scope>
    <source>
        <strain evidence="1">SORGH_AS_0974</strain>
    </source>
</reference>
<evidence type="ECO:0000313" key="1">
    <source>
        <dbReference type="EMBL" id="MDR6100908.1"/>
    </source>
</evidence>
<accession>A0AAJ2BBI7</accession>
<dbReference type="EMBL" id="JAVIZC010000001">
    <property type="protein sequence ID" value="MDR6100908.1"/>
    <property type="molecule type" value="Genomic_DNA"/>
</dbReference>
<name>A0AAJ2BBI7_9HYPH</name>
<gene>
    <name evidence="1" type="ORF">QE369_001086</name>
</gene>
<sequence length="68" mass="7289">MPELGGLEEKATAALSGLAPMSRRSGRWTGRAFITGGEHRPPRTLHASLVACLFNPDLKAAYDLLIKA</sequence>
<dbReference type="RefSeq" id="WP_309769881.1">
    <property type="nucleotide sequence ID" value="NZ_JAVIZC010000001.1"/>
</dbReference>